<reference evidence="2" key="1">
    <citation type="submission" date="2022-12" db="EMBL/GenBank/DDBJ databases">
        <authorList>
            <person name="Alioto T."/>
            <person name="Alioto T."/>
            <person name="Gomez Garrido J."/>
        </authorList>
    </citation>
    <scope>NUCLEOTIDE SEQUENCE</scope>
</reference>
<keyword evidence="1" id="KW-0812">Transmembrane</keyword>
<organism evidence="2 3">
    <name type="scientific">Podarcis lilfordi</name>
    <name type="common">Lilford's wall lizard</name>
    <dbReference type="NCBI Taxonomy" id="74358"/>
    <lineage>
        <taxon>Eukaryota</taxon>
        <taxon>Metazoa</taxon>
        <taxon>Chordata</taxon>
        <taxon>Craniata</taxon>
        <taxon>Vertebrata</taxon>
        <taxon>Euteleostomi</taxon>
        <taxon>Lepidosauria</taxon>
        <taxon>Squamata</taxon>
        <taxon>Bifurcata</taxon>
        <taxon>Unidentata</taxon>
        <taxon>Episquamata</taxon>
        <taxon>Laterata</taxon>
        <taxon>Lacertibaenia</taxon>
        <taxon>Lacertidae</taxon>
        <taxon>Podarcis</taxon>
    </lineage>
</organism>
<dbReference type="Proteomes" id="UP001178461">
    <property type="component" value="Chromosome 9"/>
</dbReference>
<protein>
    <submittedName>
        <fullName evidence="2">Uncharacterized protein</fullName>
    </submittedName>
</protein>
<keyword evidence="3" id="KW-1185">Reference proteome</keyword>
<keyword evidence="1" id="KW-1133">Transmembrane helix</keyword>
<dbReference type="EMBL" id="OX395134">
    <property type="protein sequence ID" value="CAI5784874.1"/>
    <property type="molecule type" value="Genomic_DNA"/>
</dbReference>
<feature type="transmembrane region" description="Helical" evidence="1">
    <location>
        <begin position="127"/>
        <end position="148"/>
    </location>
</feature>
<evidence type="ECO:0000313" key="2">
    <source>
        <dbReference type="EMBL" id="CAI5784874.1"/>
    </source>
</evidence>
<feature type="transmembrane region" description="Helical" evidence="1">
    <location>
        <begin position="52"/>
        <end position="75"/>
    </location>
</feature>
<accession>A0AA35KWQ4</accession>
<dbReference type="AlphaFoldDB" id="A0AA35KWQ4"/>
<name>A0AA35KWQ4_9SAUR</name>
<keyword evidence="1" id="KW-0472">Membrane</keyword>
<evidence type="ECO:0000256" key="1">
    <source>
        <dbReference type="SAM" id="Phobius"/>
    </source>
</evidence>
<feature type="transmembrane region" description="Helical" evidence="1">
    <location>
        <begin position="169"/>
        <end position="190"/>
    </location>
</feature>
<proteinExistence type="predicted"/>
<sequence>MSLQNEVTEAHVCKSQEESIQSAEVLSVMLASKGVRARSIHEQLDGLSLSTIYCLLAALMQCLSLASLCVAVSLLKWVAVVQYPYTRQPKRWVTYNFGVPDVMEVYETQQPNGTDIPEVHFFPNTAFVPWFISICFVGMFLGFAAFLLDFMEIEILGKHKTAVATSLHILSGIFLVILIGICCWCFVTVNERIYRDDLMNAELLSFLGESFYITLLSLAFASLASTLSFLAMKLSRQE</sequence>
<feature type="transmembrane region" description="Helical" evidence="1">
    <location>
        <begin position="210"/>
        <end position="232"/>
    </location>
</feature>
<gene>
    <name evidence="2" type="ORF">PODLI_1B027438</name>
</gene>
<evidence type="ECO:0000313" key="3">
    <source>
        <dbReference type="Proteomes" id="UP001178461"/>
    </source>
</evidence>